<sequence length="707" mass="79765">MATDLVTPAGTSDQHGRTALPEESDVQRSNEQVAPSTATPEEQMMTKKENSAADEAQNAAEVDIQQLLQKYGQVQNQFMLMEDTKKRYNKEGFRIRFRLSRAYRGLEKQEILASRPEVSSLNGPKRKKALQKLMQQLEQNLMLFDPDEDAKRKAQERELERQKLLKECRENARKKWTRDGEPKGVQENANKGTGWSKGPSRYDQHMSEYWGKPVQKKGKEVKGDWRIKQKQNNAEKPWWHKFTKKKKPKITNKGAHDGAKLFDGTRPKESDGKDVDEEGPKLATDKFFITNPESQSDTYSAVEEWQRRNEERKGRKAERMNKLRMASRSNKNNKSKEKLTAGVEKKDDQGKKDTESKSKLDNSNEVTNGLNDERTEMSVEPNKVPTDDPDAKEKTEENDSPDVKKPEEIEEEQLIEKSKYSFMAFGGFSSFSQKSCKSSASSATSASSARSEEEFDADGVDKNRLDMLLRAQNNIAPGSRVGSRDGSKAGSSVSKHGHEPLQASHRQTHRQTKQAPHKATIAHPKSVTFKTDPQEGESPQIEIHDPDGQEIDAAAPLLPGQVTAVKPKDTTVPSRKPAPGILKDSPSNHKLHRTKSAPPSHGHRPRVATSSLRDDSSSQEAKEEDKPLKICRYMYTMCNCQRVGKPSTLAKLQQRRKKTVGVITVFGCPDEEERKRSTSPTVCPFCSVFPRYRINAWLKDVPVVTVD</sequence>
<comment type="caution">
    <text evidence="2">The sequence shown here is derived from an EMBL/GenBank/DDBJ whole genome shotgun (WGS) entry which is preliminary data.</text>
</comment>
<feature type="compositionally biased region" description="Basic and acidic residues" evidence="1">
    <location>
        <begin position="385"/>
        <end position="407"/>
    </location>
</feature>
<protein>
    <submittedName>
        <fullName evidence="2">Uncharacterized protein</fullName>
    </submittedName>
</protein>
<feature type="compositionally biased region" description="Basic and acidic residues" evidence="1">
    <location>
        <begin position="612"/>
        <end position="625"/>
    </location>
</feature>
<feature type="compositionally biased region" description="Basic residues" evidence="1">
    <location>
        <begin position="589"/>
        <end position="606"/>
    </location>
</feature>
<feature type="compositionally biased region" description="Low complexity" evidence="1">
    <location>
        <begin position="432"/>
        <end position="449"/>
    </location>
</feature>
<name>A0AAD9JMY7_9ANNE</name>
<dbReference type="AlphaFoldDB" id="A0AAD9JMY7"/>
<gene>
    <name evidence="2" type="ORF">LSH36_241g07004</name>
</gene>
<reference evidence="2" key="1">
    <citation type="journal article" date="2023" name="Mol. Biol. Evol.">
        <title>Third-Generation Sequencing Reveals the Adaptive Role of the Epigenome in Three Deep-Sea Polychaetes.</title>
        <authorList>
            <person name="Perez M."/>
            <person name="Aroh O."/>
            <person name="Sun Y."/>
            <person name="Lan Y."/>
            <person name="Juniper S.K."/>
            <person name="Young C.R."/>
            <person name="Angers B."/>
            <person name="Qian P.Y."/>
        </authorList>
    </citation>
    <scope>NUCLEOTIDE SEQUENCE</scope>
    <source>
        <strain evidence="2">P08H-3</strain>
    </source>
</reference>
<feature type="compositionally biased region" description="Basic residues" evidence="1">
    <location>
        <begin position="506"/>
        <end position="516"/>
    </location>
</feature>
<proteinExistence type="predicted"/>
<evidence type="ECO:0000256" key="1">
    <source>
        <dbReference type="SAM" id="MobiDB-lite"/>
    </source>
</evidence>
<feature type="compositionally biased region" description="Basic and acidic residues" evidence="1">
    <location>
        <begin position="172"/>
        <end position="184"/>
    </location>
</feature>
<accession>A0AAD9JMY7</accession>
<keyword evidence="3" id="KW-1185">Reference proteome</keyword>
<feature type="compositionally biased region" description="Basic and acidic residues" evidence="1">
    <location>
        <begin position="217"/>
        <end position="227"/>
    </location>
</feature>
<feature type="region of interest" description="Disordered" evidence="1">
    <location>
        <begin position="1"/>
        <end position="58"/>
    </location>
</feature>
<feature type="compositionally biased region" description="Basic and acidic residues" evidence="1">
    <location>
        <begin position="254"/>
        <end position="284"/>
    </location>
</feature>
<feature type="compositionally biased region" description="Basic and acidic residues" evidence="1">
    <location>
        <begin position="304"/>
        <end position="321"/>
    </location>
</feature>
<feature type="compositionally biased region" description="Basic and acidic residues" evidence="1">
    <location>
        <begin position="334"/>
        <end position="362"/>
    </location>
</feature>
<dbReference type="Proteomes" id="UP001208570">
    <property type="component" value="Unassembled WGS sequence"/>
</dbReference>
<evidence type="ECO:0000313" key="3">
    <source>
        <dbReference type="Proteomes" id="UP001208570"/>
    </source>
</evidence>
<feature type="compositionally biased region" description="Polar residues" evidence="1">
    <location>
        <begin position="27"/>
        <end position="40"/>
    </location>
</feature>
<dbReference type="EMBL" id="JAODUP010000241">
    <property type="protein sequence ID" value="KAK2155420.1"/>
    <property type="molecule type" value="Genomic_DNA"/>
</dbReference>
<feature type="region of interest" description="Disordered" evidence="1">
    <location>
        <begin position="432"/>
        <end position="625"/>
    </location>
</feature>
<feature type="region of interest" description="Disordered" evidence="1">
    <location>
        <begin position="172"/>
        <end position="412"/>
    </location>
</feature>
<organism evidence="2 3">
    <name type="scientific">Paralvinella palmiformis</name>
    <dbReference type="NCBI Taxonomy" id="53620"/>
    <lineage>
        <taxon>Eukaryota</taxon>
        <taxon>Metazoa</taxon>
        <taxon>Spiralia</taxon>
        <taxon>Lophotrochozoa</taxon>
        <taxon>Annelida</taxon>
        <taxon>Polychaeta</taxon>
        <taxon>Sedentaria</taxon>
        <taxon>Canalipalpata</taxon>
        <taxon>Terebellida</taxon>
        <taxon>Terebelliformia</taxon>
        <taxon>Alvinellidae</taxon>
        <taxon>Paralvinella</taxon>
    </lineage>
</organism>
<evidence type="ECO:0000313" key="2">
    <source>
        <dbReference type="EMBL" id="KAK2155420.1"/>
    </source>
</evidence>
<feature type="compositionally biased region" description="Basic residues" evidence="1">
    <location>
        <begin position="239"/>
        <end position="250"/>
    </location>
</feature>